<dbReference type="Proteomes" id="UP000324233">
    <property type="component" value="Chromosome"/>
</dbReference>
<keyword evidence="2" id="KW-0997">Cell inner membrane</keyword>
<evidence type="ECO:0000256" key="2">
    <source>
        <dbReference type="ARBA" id="ARBA00022519"/>
    </source>
</evidence>
<keyword evidence="5" id="KW-0472">Membrane</keyword>
<dbReference type="EC" id="3.6.1.54" evidence="9"/>
<feature type="compositionally biased region" description="Low complexity" evidence="7">
    <location>
        <begin position="235"/>
        <end position="255"/>
    </location>
</feature>
<protein>
    <submittedName>
        <fullName evidence="9">UDP-2,3-diacylglucosamine hydrolase</fullName>
        <ecNumber evidence="9">3.6.1.54</ecNumber>
    </submittedName>
</protein>
<evidence type="ECO:0000256" key="3">
    <source>
        <dbReference type="ARBA" id="ARBA00022723"/>
    </source>
</evidence>
<evidence type="ECO:0000259" key="8">
    <source>
        <dbReference type="Pfam" id="PF00149"/>
    </source>
</evidence>
<gene>
    <name evidence="9" type="primary">lpxH</name>
    <name evidence="9" type="ORF">OJF2_52840</name>
</gene>
<evidence type="ECO:0000256" key="1">
    <source>
        <dbReference type="ARBA" id="ARBA00022475"/>
    </source>
</evidence>
<evidence type="ECO:0000313" key="10">
    <source>
        <dbReference type="Proteomes" id="UP000324233"/>
    </source>
</evidence>
<feature type="domain" description="Calcineurin-like phosphoesterase" evidence="8">
    <location>
        <begin position="1"/>
        <end position="194"/>
    </location>
</feature>
<evidence type="ECO:0000256" key="6">
    <source>
        <dbReference type="ARBA" id="ARBA00023211"/>
    </source>
</evidence>
<keyword evidence="6" id="KW-0464">Manganese</keyword>
<keyword evidence="1" id="KW-1003">Cell membrane</keyword>
<dbReference type="SUPFAM" id="SSF56300">
    <property type="entry name" value="Metallo-dependent phosphatases"/>
    <property type="match status" value="1"/>
</dbReference>
<dbReference type="PANTHER" id="PTHR34990:SF1">
    <property type="entry name" value="UDP-2,3-DIACYLGLUCOSAMINE HYDROLASE"/>
    <property type="match status" value="1"/>
</dbReference>
<reference evidence="9 10" key="1">
    <citation type="submission" date="2019-08" db="EMBL/GenBank/DDBJ databases">
        <title>Deep-cultivation of Planctomycetes and their phenomic and genomic characterization uncovers novel biology.</title>
        <authorList>
            <person name="Wiegand S."/>
            <person name="Jogler M."/>
            <person name="Boedeker C."/>
            <person name="Pinto D."/>
            <person name="Vollmers J."/>
            <person name="Rivas-Marin E."/>
            <person name="Kohn T."/>
            <person name="Peeters S.H."/>
            <person name="Heuer A."/>
            <person name="Rast P."/>
            <person name="Oberbeckmann S."/>
            <person name="Bunk B."/>
            <person name="Jeske O."/>
            <person name="Meyerdierks A."/>
            <person name="Storesund J.E."/>
            <person name="Kallscheuer N."/>
            <person name="Luecker S."/>
            <person name="Lage O.M."/>
            <person name="Pohl T."/>
            <person name="Merkel B.J."/>
            <person name="Hornburger P."/>
            <person name="Mueller R.-W."/>
            <person name="Bruemmer F."/>
            <person name="Labrenz M."/>
            <person name="Spormann A.M."/>
            <person name="Op den Camp H."/>
            <person name="Overmann J."/>
            <person name="Amann R."/>
            <person name="Jetten M.S.M."/>
            <person name="Mascher T."/>
            <person name="Medema M.H."/>
            <person name="Devos D.P."/>
            <person name="Kaster A.-K."/>
            <person name="Ovreas L."/>
            <person name="Rohde M."/>
            <person name="Galperin M.Y."/>
            <person name="Jogler C."/>
        </authorList>
    </citation>
    <scope>NUCLEOTIDE SEQUENCE [LARGE SCALE GENOMIC DNA]</scope>
    <source>
        <strain evidence="9 10">OJF2</strain>
    </source>
</reference>
<dbReference type="GO" id="GO:0016020">
    <property type="term" value="C:membrane"/>
    <property type="evidence" value="ECO:0007669"/>
    <property type="project" value="GOC"/>
</dbReference>
<dbReference type="RefSeq" id="WP_148596359.1">
    <property type="nucleotide sequence ID" value="NZ_CP042997.1"/>
</dbReference>
<dbReference type="InterPro" id="IPR043461">
    <property type="entry name" value="LpxH-like"/>
</dbReference>
<keyword evidence="10" id="KW-1185">Reference proteome</keyword>
<dbReference type="GO" id="GO:0008758">
    <property type="term" value="F:UDP-2,3-diacylglucosamine hydrolase activity"/>
    <property type="evidence" value="ECO:0007669"/>
    <property type="project" value="TreeGrafter"/>
</dbReference>
<dbReference type="AlphaFoldDB" id="A0A5B9W929"/>
<dbReference type="Gene3D" id="3.60.21.10">
    <property type="match status" value="1"/>
</dbReference>
<evidence type="ECO:0000313" key="9">
    <source>
        <dbReference type="EMBL" id="QEH36699.1"/>
    </source>
</evidence>
<evidence type="ECO:0000256" key="5">
    <source>
        <dbReference type="ARBA" id="ARBA00023136"/>
    </source>
</evidence>
<evidence type="ECO:0000256" key="4">
    <source>
        <dbReference type="ARBA" id="ARBA00022801"/>
    </source>
</evidence>
<keyword evidence="3" id="KW-0479">Metal-binding</keyword>
<dbReference type="OrthoDB" id="270739at2"/>
<dbReference type="KEGG" id="agv:OJF2_52840"/>
<dbReference type="GO" id="GO:0009245">
    <property type="term" value="P:lipid A biosynthetic process"/>
    <property type="evidence" value="ECO:0007669"/>
    <property type="project" value="TreeGrafter"/>
</dbReference>
<accession>A0A5B9W929</accession>
<dbReference type="PANTHER" id="PTHR34990">
    <property type="entry name" value="UDP-2,3-DIACYLGLUCOSAMINE HYDROLASE-RELATED"/>
    <property type="match status" value="1"/>
</dbReference>
<feature type="region of interest" description="Disordered" evidence="7">
    <location>
        <begin position="230"/>
        <end position="255"/>
    </location>
</feature>
<dbReference type="EMBL" id="CP042997">
    <property type="protein sequence ID" value="QEH36699.1"/>
    <property type="molecule type" value="Genomic_DNA"/>
</dbReference>
<dbReference type="GO" id="GO:0046872">
    <property type="term" value="F:metal ion binding"/>
    <property type="evidence" value="ECO:0007669"/>
    <property type="project" value="UniProtKB-KW"/>
</dbReference>
<name>A0A5B9W929_9BACT</name>
<evidence type="ECO:0000256" key="7">
    <source>
        <dbReference type="SAM" id="MobiDB-lite"/>
    </source>
</evidence>
<dbReference type="InterPro" id="IPR029052">
    <property type="entry name" value="Metallo-depent_PP-like"/>
</dbReference>
<dbReference type="Pfam" id="PF00149">
    <property type="entry name" value="Metallophos"/>
    <property type="match status" value="1"/>
</dbReference>
<proteinExistence type="predicted"/>
<dbReference type="InterPro" id="IPR004843">
    <property type="entry name" value="Calcineurin-like_PHP"/>
</dbReference>
<keyword evidence="4 9" id="KW-0378">Hydrolase</keyword>
<sequence>MAVYFASDVHLRPDHPDRGSRFAAWVRTLGRDDVLWIVGDLCDFWMSTRYQEHEIVRGQGLVALADFRAAGGTLFVMPGNHDLWMGPFYEANLGATMVSEPHEVTVHGHRIHMVHGHLLGARKKWKALMETRQFFRAFGKVPAPIARSLDRLLDRKNQNDLLKDEDRHLAVFRRYADAQGDRADIVILGHVHRPVDDAAAHPRMVVLGGWQRGTSYLRIAPDGATFHVIPREQDPPAAAPAGALRRNAGASCPPS</sequence>
<organism evidence="9 10">
    <name type="scientific">Aquisphaera giovannonii</name>
    <dbReference type="NCBI Taxonomy" id="406548"/>
    <lineage>
        <taxon>Bacteria</taxon>
        <taxon>Pseudomonadati</taxon>
        <taxon>Planctomycetota</taxon>
        <taxon>Planctomycetia</taxon>
        <taxon>Isosphaerales</taxon>
        <taxon>Isosphaeraceae</taxon>
        <taxon>Aquisphaera</taxon>
    </lineage>
</organism>